<reference evidence="1" key="2">
    <citation type="submission" date="2020-05" db="UniProtKB">
        <authorList>
            <consortium name="EnsemblMetazoa"/>
        </authorList>
    </citation>
    <scope>IDENTIFICATION</scope>
    <source>
        <strain evidence="1">IAEA</strain>
    </source>
</reference>
<protein>
    <submittedName>
        <fullName evidence="1">Uncharacterized protein</fullName>
    </submittedName>
</protein>
<proteinExistence type="predicted"/>
<reference evidence="2" key="1">
    <citation type="submission" date="2015-01" db="EMBL/GenBank/DDBJ databases">
        <authorList>
            <person name="Aksoy S."/>
            <person name="Warren W."/>
            <person name="Wilson R.K."/>
        </authorList>
    </citation>
    <scope>NUCLEOTIDE SEQUENCE [LARGE SCALE GENOMIC DNA]</scope>
    <source>
        <strain evidence="2">IAEA</strain>
    </source>
</reference>
<keyword evidence="2" id="KW-1185">Reference proteome</keyword>
<organism evidence="1 2">
    <name type="scientific">Glossina palpalis gambiensis</name>
    <dbReference type="NCBI Taxonomy" id="67801"/>
    <lineage>
        <taxon>Eukaryota</taxon>
        <taxon>Metazoa</taxon>
        <taxon>Ecdysozoa</taxon>
        <taxon>Arthropoda</taxon>
        <taxon>Hexapoda</taxon>
        <taxon>Insecta</taxon>
        <taxon>Pterygota</taxon>
        <taxon>Neoptera</taxon>
        <taxon>Endopterygota</taxon>
        <taxon>Diptera</taxon>
        <taxon>Brachycera</taxon>
        <taxon>Muscomorpha</taxon>
        <taxon>Hippoboscoidea</taxon>
        <taxon>Glossinidae</taxon>
        <taxon>Glossina</taxon>
    </lineage>
</organism>
<evidence type="ECO:0000313" key="2">
    <source>
        <dbReference type="Proteomes" id="UP000092460"/>
    </source>
</evidence>
<name>A0A1B0BBG7_9MUSC</name>
<dbReference type="Proteomes" id="UP000092460">
    <property type="component" value="Unassembled WGS sequence"/>
</dbReference>
<dbReference type="VEuPathDB" id="VectorBase:GPPI024812"/>
<dbReference type="EMBL" id="JXJN01011439">
    <property type="status" value="NOT_ANNOTATED_CDS"/>
    <property type="molecule type" value="Genomic_DNA"/>
</dbReference>
<sequence length="104" mass="11609">MNELVSVVARATNLQSMIFDVKLLIGRKFDDPAVLTDERHESLEVIVEALFLRVTSASSFGTIIYSIASMVHFNYASVKTRANRPPHKAFFEGIISNNSNSILH</sequence>
<evidence type="ECO:0000313" key="1">
    <source>
        <dbReference type="EnsemblMetazoa" id="GPPI024812-PA"/>
    </source>
</evidence>
<accession>A0A1B0BBG7</accession>
<dbReference type="EnsemblMetazoa" id="GPPI024812-RA">
    <property type="protein sequence ID" value="GPPI024812-PA"/>
    <property type="gene ID" value="GPPI024812"/>
</dbReference>
<dbReference type="AlphaFoldDB" id="A0A1B0BBG7"/>